<dbReference type="Proteomes" id="UP001283361">
    <property type="component" value="Unassembled WGS sequence"/>
</dbReference>
<organism evidence="6 7">
    <name type="scientific">Elysia crispata</name>
    <name type="common">lettuce slug</name>
    <dbReference type="NCBI Taxonomy" id="231223"/>
    <lineage>
        <taxon>Eukaryota</taxon>
        <taxon>Metazoa</taxon>
        <taxon>Spiralia</taxon>
        <taxon>Lophotrochozoa</taxon>
        <taxon>Mollusca</taxon>
        <taxon>Gastropoda</taxon>
        <taxon>Heterobranchia</taxon>
        <taxon>Euthyneura</taxon>
        <taxon>Panpulmonata</taxon>
        <taxon>Sacoglossa</taxon>
        <taxon>Placobranchoidea</taxon>
        <taxon>Plakobranchidae</taxon>
        <taxon>Elysia</taxon>
    </lineage>
</organism>
<keyword evidence="4" id="KW-0393">Immunoglobulin domain</keyword>
<feature type="domain" description="Ig-like" evidence="5">
    <location>
        <begin position="185"/>
        <end position="274"/>
    </location>
</feature>
<evidence type="ECO:0000313" key="6">
    <source>
        <dbReference type="EMBL" id="KAK3764277.1"/>
    </source>
</evidence>
<dbReference type="SMART" id="SM00409">
    <property type="entry name" value="IG"/>
    <property type="match status" value="3"/>
</dbReference>
<dbReference type="EMBL" id="JAWDGP010004454">
    <property type="protein sequence ID" value="KAK3764277.1"/>
    <property type="molecule type" value="Genomic_DNA"/>
</dbReference>
<keyword evidence="7" id="KW-1185">Reference proteome</keyword>
<keyword evidence="1" id="KW-0732">Signal</keyword>
<accession>A0AAE0Z9A7</accession>
<evidence type="ECO:0000256" key="4">
    <source>
        <dbReference type="ARBA" id="ARBA00023319"/>
    </source>
</evidence>
<dbReference type="AlphaFoldDB" id="A0AAE0Z9A7"/>
<keyword evidence="2" id="KW-0677">Repeat</keyword>
<feature type="domain" description="Ig-like" evidence="5">
    <location>
        <begin position="102"/>
        <end position="176"/>
    </location>
</feature>
<keyword evidence="3" id="KW-1015">Disulfide bond</keyword>
<dbReference type="InterPro" id="IPR007110">
    <property type="entry name" value="Ig-like_dom"/>
</dbReference>
<name>A0AAE0Z9A7_9GAST</name>
<evidence type="ECO:0000313" key="7">
    <source>
        <dbReference type="Proteomes" id="UP001283361"/>
    </source>
</evidence>
<dbReference type="InterPro" id="IPR036179">
    <property type="entry name" value="Ig-like_dom_sf"/>
</dbReference>
<dbReference type="InterPro" id="IPR013783">
    <property type="entry name" value="Ig-like_fold"/>
</dbReference>
<sequence length="277" mass="30582">MSLLFVQFPEDVVRELNTALVRWVCQVDGLPAPVYRGKRSPGDIDVTSRAALSADGKTSTLTFDPVSVSGEDSYTCEASNIYEAVNRTGTLTVWAPLENTSPELQPVTEVEEGTDVTLNCEQRGYPIPQYSWEIRLANNMNLTSNLSQYVLSNVSRDDSGVYECNAANSRENKTLTTRVNVTYAAQFTTVLPASFNVTEGSNFTFHCSAEGNPPPKWAFMYVDEDNFPHILSNVFTTANSDALIITKMLDTYSGSYTCFIKNKFGTKSQTVIVKVVP</sequence>
<dbReference type="SUPFAM" id="SSF48726">
    <property type="entry name" value="Immunoglobulin"/>
    <property type="match status" value="3"/>
</dbReference>
<dbReference type="CDD" id="cd00096">
    <property type="entry name" value="Ig"/>
    <property type="match status" value="1"/>
</dbReference>
<dbReference type="InterPro" id="IPR013098">
    <property type="entry name" value="Ig_I-set"/>
</dbReference>
<dbReference type="Gene3D" id="2.60.40.10">
    <property type="entry name" value="Immunoglobulins"/>
    <property type="match status" value="3"/>
</dbReference>
<dbReference type="SMART" id="SM00408">
    <property type="entry name" value="IGc2"/>
    <property type="match status" value="3"/>
</dbReference>
<reference evidence="6" key="1">
    <citation type="journal article" date="2023" name="G3 (Bethesda)">
        <title>A reference genome for the long-term kleptoplast-retaining sea slug Elysia crispata morphotype clarki.</title>
        <authorList>
            <person name="Eastman K.E."/>
            <person name="Pendleton A.L."/>
            <person name="Shaikh M.A."/>
            <person name="Suttiyut T."/>
            <person name="Ogas R."/>
            <person name="Tomko P."/>
            <person name="Gavelis G."/>
            <person name="Widhalm J.R."/>
            <person name="Wisecaver J.H."/>
        </authorList>
    </citation>
    <scope>NUCLEOTIDE SEQUENCE</scope>
    <source>
        <strain evidence="6">ECLA1</strain>
    </source>
</reference>
<evidence type="ECO:0000256" key="2">
    <source>
        <dbReference type="ARBA" id="ARBA00022737"/>
    </source>
</evidence>
<dbReference type="Pfam" id="PF07679">
    <property type="entry name" value="I-set"/>
    <property type="match status" value="2"/>
</dbReference>
<dbReference type="InterPro" id="IPR003598">
    <property type="entry name" value="Ig_sub2"/>
</dbReference>
<dbReference type="InterPro" id="IPR003599">
    <property type="entry name" value="Ig_sub"/>
</dbReference>
<dbReference type="PROSITE" id="PS50835">
    <property type="entry name" value="IG_LIKE"/>
    <property type="match status" value="2"/>
</dbReference>
<dbReference type="PANTHER" id="PTHR12231">
    <property type="entry name" value="CTX-RELATED TYPE I TRANSMEMBRANE PROTEIN"/>
    <property type="match status" value="1"/>
</dbReference>
<protein>
    <recommendedName>
        <fullName evidence="5">Ig-like domain-containing protein</fullName>
    </recommendedName>
</protein>
<gene>
    <name evidence="6" type="ORF">RRG08_033359</name>
</gene>
<evidence type="ECO:0000259" key="5">
    <source>
        <dbReference type="PROSITE" id="PS50835"/>
    </source>
</evidence>
<dbReference type="Pfam" id="PF13927">
    <property type="entry name" value="Ig_3"/>
    <property type="match status" value="1"/>
</dbReference>
<proteinExistence type="predicted"/>
<comment type="caution">
    <text evidence="6">The sequence shown here is derived from an EMBL/GenBank/DDBJ whole genome shotgun (WGS) entry which is preliminary data.</text>
</comment>
<evidence type="ECO:0000256" key="3">
    <source>
        <dbReference type="ARBA" id="ARBA00023157"/>
    </source>
</evidence>
<dbReference type="InterPro" id="IPR051170">
    <property type="entry name" value="Neural/epithelial_adhesion"/>
</dbReference>
<evidence type="ECO:0000256" key="1">
    <source>
        <dbReference type="ARBA" id="ARBA00022729"/>
    </source>
</evidence>
<dbReference type="PANTHER" id="PTHR12231:SF253">
    <property type="entry name" value="DPR-INTERACTING PROTEIN ETA, ISOFORM B-RELATED"/>
    <property type="match status" value="1"/>
</dbReference>